<evidence type="ECO:0000259" key="2">
    <source>
        <dbReference type="Pfam" id="PF00501"/>
    </source>
</evidence>
<dbReference type="InterPro" id="IPR000873">
    <property type="entry name" value="AMP-dep_synth/lig_dom"/>
</dbReference>
<evidence type="ECO:0000259" key="3">
    <source>
        <dbReference type="Pfam" id="PF13193"/>
    </source>
</evidence>
<feature type="domain" description="AMP-binding enzyme C-terminal" evidence="3">
    <location>
        <begin position="432"/>
        <end position="505"/>
    </location>
</feature>
<evidence type="ECO:0000256" key="1">
    <source>
        <dbReference type="SAM" id="MobiDB-lite"/>
    </source>
</evidence>
<dbReference type="GO" id="GO:0016878">
    <property type="term" value="F:acid-thiol ligase activity"/>
    <property type="evidence" value="ECO:0007669"/>
    <property type="project" value="UniProtKB-ARBA"/>
</dbReference>
<evidence type="ECO:0000313" key="4">
    <source>
        <dbReference type="EMBL" id="MWG36837.1"/>
    </source>
</evidence>
<feature type="region of interest" description="Disordered" evidence="1">
    <location>
        <begin position="122"/>
        <end position="176"/>
    </location>
</feature>
<dbReference type="OrthoDB" id="35688at2157"/>
<dbReference type="SUPFAM" id="SSF56801">
    <property type="entry name" value="Acetyl-CoA synthetase-like"/>
    <property type="match status" value="1"/>
</dbReference>
<reference evidence="4 5" key="1">
    <citation type="submission" date="2019-12" db="EMBL/GenBank/DDBJ databases">
        <title>Halocatena pleomorpha gen. nov. sp. nov., an extremely halophilic archaeon of family Halobacteriaceae isolated from saltpan soil.</title>
        <authorList>
            <person name="Pal Y."/>
            <person name="Verma A."/>
            <person name="Krishnamurthi S."/>
            <person name="Kumar P."/>
        </authorList>
    </citation>
    <scope>NUCLEOTIDE SEQUENCE [LARGE SCALE GENOMIC DNA]</scope>
    <source>
        <strain evidence="4 5">JCM 16495</strain>
    </source>
</reference>
<protein>
    <submittedName>
        <fullName evidence="4">AMP-binding protein</fullName>
    </submittedName>
</protein>
<dbReference type="AlphaFoldDB" id="A0A6B0GTY8"/>
<dbReference type="Pfam" id="PF13193">
    <property type="entry name" value="AMP-binding_C"/>
    <property type="match status" value="1"/>
</dbReference>
<dbReference type="InterPro" id="IPR042099">
    <property type="entry name" value="ANL_N_sf"/>
</dbReference>
<name>A0A6B0GTY8_9EURY</name>
<dbReference type="EMBL" id="WSZK01000042">
    <property type="protein sequence ID" value="MWG36837.1"/>
    <property type="molecule type" value="Genomic_DNA"/>
</dbReference>
<feature type="compositionally biased region" description="Basic and acidic residues" evidence="1">
    <location>
        <begin position="510"/>
        <end position="521"/>
    </location>
</feature>
<comment type="caution">
    <text evidence="4">The sequence shown here is derived from an EMBL/GenBank/DDBJ whole genome shotgun (WGS) entry which is preliminary data.</text>
</comment>
<dbReference type="InterPro" id="IPR025110">
    <property type="entry name" value="AMP-bd_C"/>
</dbReference>
<dbReference type="Pfam" id="PF00501">
    <property type="entry name" value="AMP-binding"/>
    <property type="match status" value="1"/>
</dbReference>
<dbReference type="InterPro" id="IPR020845">
    <property type="entry name" value="AMP-binding_CS"/>
</dbReference>
<feature type="region of interest" description="Disordered" evidence="1">
    <location>
        <begin position="501"/>
        <end position="521"/>
    </location>
</feature>
<dbReference type="InterPro" id="IPR050237">
    <property type="entry name" value="ATP-dep_AMP-bd_enzyme"/>
</dbReference>
<proteinExistence type="predicted"/>
<feature type="domain" description="AMP-dependent synthetase/ligase" evidence="2">
    <location>
        <begin position="16"/>
        <end position="382"/>
    </location>
</feature>
<sequence length="521" mass="54718">MYLAVAPRTVRDWFGQRARLSPSSTAVADATSGRTVTYRELDRTVERLAGRLAAEGVCVDHHVGLLVEPGVEAVAAVHATMRVGACLVPFSARLTTNELTPRIDRADLDVLLCDGSTAERSLASAGDVPVRSLSDPPEESPDDEPDGDDPEENGRGDTRADPLAATDPRPFDLPEWDPEDPLVMLFTSGTTGRPKLVVLTVKNVLASAAASAFRLGTLPGDRWASPLAPSSMGGLAPVYRTTLYGATLVRCPTDAEGLLAAMTDHGATGVSVVPTMLRRLLDAGDPPDSLRFVLVGGAPTPPELVERCADRGVPVCPTYGMTETASQIATAAPGEAPAAPNSVGRPLLFTDVTVVDDHGDVVPTGTPGELAVSGPTVTPGYYEDPAATRAAFGTSGLLTGDVGHRDEAGRLYVHNRKDDRIVTGGQNVDPGEVAAVLRELPTVRDAVVVGLPDEEWGQRVAALVEPQPGVALDAGTVEAHCRDRLAGYKLPRVLAFDDIPRTESGTAGRDAVRERLAGERP</sequence>
<organism evidence="4 5">
    <name type="scientific">Halomarina oriensis</name>
    <dbReference type="NCBI Taxonomy" id="671145"/>
    <lineage>
        <taxon>Archaea</taxon>
        <taxon>Methanobacteriati</taxon>
        <taxon>Methanobacteriota</taxon>
        <taxon>Stenosarchaea group</taxon>
        <taxon>Halobacteria</taxon>
        <taxon>Halobacteriales</taxon>
        <taxon>Natronomonadaceae</taxon>
        <taxon>Halomarina</taxon>
    </lineage>
</organism>
<dbReference type="PANTHER" id="PTHR43767">
    <property type="entry name" value="LONG-CHAIN-FATTY-ACID--COA LIGASE"/>
    <property type="match status" value="1"/>
</dbReference>
<feature type="compositionally biased region" description="Acidic residues" evidence="1">
    <location>
        <begin position="136"/>
        <end position="151"/>
    </location>
</feature>
<gene>
    <name evidence="4" type="ORF">GQS65_20515</name>
</gene>
<evidence type="ECO:0000313" key="5">
    <source>
        <dbReference type="Proteomes" id="UP000451471"/>
    </source>
</evidence>
<dbReference type="PROSITE" id="PS00455">
    <property type="entry name" value="AMP_BINDING"/>
    <property type="match status" value="1"/>
</dbReference>
<keyword evidence="5" id="KW-1185">Reference proteome</keyword>
<dbReference type="Proteomes" id="UP000451471">
    <property type="component" value="Unassembled WGS sequence"/>
</dbReference>
<dbReference type="PANTHER" id="PTHR43767:SF1">
    <property type="entry name" value="NONRIBOSOMAL PEPTIDE SYNTHASE PES1 (EUROFUNG)-RELATED"/>
    <property type="match status" value="1"/>
</dbReference>
<dbReference type="Gene3D" id="3.40.50.12780">
    <property type="entry name" value="N-terminal domain of ligase-like"/>
    <property type="match status" value="1"/>
</dbReference>
<accession>A0A6B0GTY8</accession>
<dbReference type="InterPro" id="IPR045851">
    <property type="entry name" value="AMP-bd_C_sf"/>
</dbReference>
<dbReference type="Gene3D" id="3.30.300.30">
    <property type="match status" value="1"/>
</dbReference>